<comment type="subcellular location">
    <subcellularLocation>
        <location evidence="1">Membrane</location>
    </subcellularLocation>
</comment>
<keyword evidence="5" id="KW-1133">Transmembrane helix</keyword>
<dbReference type="Pfam" id="PF12729">
    <property type="entry name" value="4HB_MCP_1"/>
    <property type="match status" value="1"/>
</dbReference>
<keyword evidence="9" id="KW-1185">Reference proteome</keyword>
<sequence>MFASLSIRSRLALLCTTLLLLLLGVSLLGMAGIRSGNAELADIYQKRTVPVVALADQMDRLHQARAALLLVLDAPFPDVAKQHFDQIATLEAPLRSALAEQAVLSGEEAAIRDKFAASYAAYATARQEMEAIAMQGDMMAAGQAYREKVRGAFENTTQTLGSWIALQREESKLAYERASAAGNRLQGVLGAAVLIGIVLAIVLSIAIVRSVLGPLEAAIRMAGKIAAGELNQTVQLPEKGEMGRLGKALETMRAQLREMMAAIGASSNQLDKAAHALRAAYREIGDGSLRQSEATASIAAAVEQMTVSFDHVSNRSGEVRSEAERGWQLAESGAAQANSASAEIGRAAEAVRESQATIDRLEAHAHSIGSIAATIREIADQTNLLALNAAIEAARAGEQGRGFAVVADEVRKLAEKTSSATTDIMGALDSIQRETGQAAGAMRQSSTQVAHGAETVRALLPALAELKTGSGNTSSELSELAAIYREQTSASQSIAQNLEQIAQMTESTNLAIGRSSSTVDELERLAGELEQAVARFRL</sequence>
<feature type="domain" description="HAMP" evidence="7">
    <location>
        <begin position="209"/>
        <end position="261"/>
    </location>
</feature>
<keyword evidence="2 4" id="KW-0807">Transducer</keyword>
<dbReference type="SMART" id="SM00304">
    <property type="entry name" value="HAMP"/>
    <property type="match status" value="1"/>
</dbReference>
<protein>
    <submittedName>
        <fullName evidence="8">Methyl-accepting chemotaxis protein</fullName>
    </submittedName>
</protein>
<dbReference type="InterPro" id="IPR004089">
    <property type="entry name" value="MCPsignal_dom"/>
</dbReference>
<dbReference type="GO" id="GO:0007165">
    <property type="term" value="P:signal transduction"/>
    <property type="evidence" value="ECO:0007669"/>
    <property type="project" value="UniProtKB-KW"/>
</dbReference>
<evidence type="ECO:0000313" key="9">
    <source>
        <dbReference type="Proteomes" id="UP000186513"/>
    </source>
</evidence>
<dbReference type="PROSITE" id="PS50111">
    <property type="entry name" value="CHEMOTAXIS_TRANSDUC_2"/>
    <property type="match status" value="1"/>
</dbReference>
<dbReference type="AlphaFoldDB" id="A0A1K2HRC6"/>
<evidence type="ECO:0000256" key="3">
    <source>
        <dbReference type="ARBA" id="ARBA00029447"/>
    </source>
</evidence>
<accession>A0A1K2HRC6</accession>
<dbReference type="GO" id="GO:0006935">
    <property type="term" value="P:chemotaxis"/>
    <property type="evidence" value="ECO:0007669"/>
    <property type="project" value="UniProtKB-ARBA"/>
</dbReference>
<dbReference type="Proteomes" id="UP000186513">
    <property type="component" value="Unassembled WGS sequence"/>
</dbReference>
<evidence type="ECO:0000256" key="4">
    <source>
        <dbReference type="PROSITE-ProRule" id="PRU00284"/>
    </source>
</evidence>
<feature type="domain" description="Methyl-accepting transducer" evidence="6">
    <location>
        <begin position="266"/>
        <end position="502"/>
    </location>
</feature>
<name>A0A1K2HRC6_9NEIS</name>
<keyword evidence="5" id="KW-0472">Membrane</keyword>
<dbReference type="CDD" id="cd06225">
    <property type="entry name" value="HAMP"/>
    <property type="match status" value="1"/>
</dbReference>
<evidence type="ECO:0000256" key="2">
    <source>
        <dbReference type="ARBA" id="ARBA00023224"/>
    </source>
</evidence>
<evidence type="ECO:0000256" key="5">
    <source>
        <dbReference type="SAM" id="Phobius"/>
    </source>
</evidence>
<dbReference type="InterPro" id="IPR003660">
    <property type="entry name" value="HAMP_dom"/>
</dbReference>
<evidence type="ECO:0000313" key="8">
    <source>
        <dbReference type="EMBL" id="SFZ79113.1"/>
    </source>
</evidence>
<dbReference type="Pfam" id="PF00672">
    <property type="entry name" value="HAMP"/>
    <property type="match status" value="1"/>
</dbReference>
<comment type="similarity">
    <text evidence="3">Belongs to the methyl-accepting chemotaxis (MCP) protein family.</text>
</comment>
<reference evidence="8 9" key="1">
    <citation type="submission" date="2016-11" db="EMBL/GenBank/DDBJ databases">
        <authorList>
            <person name="Jaros S."/>
            <person name="Januszkiewicz K."/>
            <person name="Wedrychowicz H."/>
        </authorList>
    </citation>
    <scope>NUCLEOTIDE SEQUENCE [LARGE SCALE GENOMIC DNA]</scope>
    <source>
        <strain evidence="8 9">DSM 18899</strain>
    </source>
</reference>
<dbReference type="OrthoDB" id="2489132at2"/>
<dbReference type="Pfam" id="PF00015">
    <property type="entry name" value="MCPsignal"/>
    <property type="match status" value="1"/>
</dbReference>
<dbReference type="InterPro" id="IPR024478">
    <property type="entry name" value="HlyB_4HB_MCP"/>
</dbReference>
<dbReference type="Gene3D" id="1.10.287.950">
    <property type="entry name" value="Methyl-accepting chemotaxis protein"/>
    <property type="match status" value="1"/>
</dbReference>
<dbReference type="STRING" id="1121279.SAMN02745887_03375"/>
<dbReference type="PANTHER" id="PTHR32089">
    <property type="entry name" value="METHYL-ACCEPTING CHEMOTAXIS PROTEIN MCPB"/>
    <property type="match status" value="1"/>
</dbReference>
<organism evidence="8 9">
    <name type="scientific">Chitinimonas taiwanensis DSM 18899</name>
    <dbReference type="NCBI Taxonomy" id="1121279"/>
    <lineage>
        <taxon>Bacteria</taxon>
        <taxon>Pseudomonadati</taxon>
        <taxon>Pseudomonadota</taxon>
        <taxon>Betaproteobacteria</taxon>
        <taxon>Neisseriales</taxon>
        <taxon>Chitinibacteraceae</taxon>
        <taxon>Chitinimonas</taxon>
    </lineage>
</organism>
<dbReference type="RefSeq" id="WP_072429861.1">
    <property type="nucleotide sequence ID" value="NZ_FPKR01000015.1"/>
</dbReference>
<dbReference type="SMART" id="SM00283">
    <property type="entry name" value="MA"/>
    <property type="match status" value="1"/>
</dbReference>
<dbReference type="EMBL" id="FPKR01000015">
    <property type="protein sequence ID" value="SFZ79113.1"/>
    <property type="molecule type" value="Genomic_DNA"/>
</dbReference>
<proteinExistence type="inferred from homology"/>
<dbReference type="SUPFAM" id="SSF58104">
    <property type="entry name" value="Methyl-accepting chemotaxis protein (MCP) signaling domain"/>
    <property type="match status" value="1"/>
</dbReference>
<dbReference type="FunFam" id="1.10.287.950:FF:000001">
    <property type="entry name" value="Methyl-accepting chemotaxis sensory transducer"/>
    <property type="match status" value="1"/>
</dbReference>
<gene>
    <name evidence="8" type="ORF">SAMN02745887_03375</name>
</gene>
<feature type="transmembrane region" description="Helical" evidence="5">
    <location>
        <begin position="188"/>
        <end position="212"/>
    </location>
</feature>
<evidence type="ECO:0000259" key="7">
    <source>
        <dbReference type="PROSITE" id="PS50885"/>
    </source>
</evidence>
<dbReference type="PROSITE" id="PS50885">
    <property type="entry name" value="HAMP"/>
    <property type="match status" value="1"/>
</dbReference>
<dbReference type="GO" id="GO:0016020">
    <property type="term" value="C:membrane"/>
    <property type="evidence" value="ECO:0007669"/>
    <property type="project" value="UniProtKB-SubCell"/>
</dbReference>
<keyword evidence="5" id="KW-0812">Transmembrane</keyword>
<evidence type="ECO:0000259" key="6">
    <source>
        <dbReference type="PROSITE" id="PS50111"/>
    </source>
</evidence>
<evidence type="ECO:0000256" key="1">
    <source>
        <dbReference type="ARBA" id="ARBA00004370"/>
    </source>
</evidence>
<dbReference type="PANTHER" id="PTHR32089:SF112">
    <property type="entry name" value="LYSOZYME-LIKE PROTEIN-RELATED"/>
    <property type="match status" value="1"/>
</dbReference>